<dbReference type="InterPro" id="IPR011990">
    <property type="entry name" value="TPR-like_helical_dom_sf"/>
</dbReference>
<proteinExistence type="predicted"/>
<dbReference type="OrthoDB" id="420195at2759"/>
<dbReference type="CDD" id="cd21377">
    <property type="entry name" value="CTWD_Cns1-like"/>
    <property type="match status" value="1"/>
</dbReference>
<evidence type="ECO:0000256" key="1">
    <source>
        <dbReference type="ARBA" id="ARBA00022737"/>
    </source>
</evidence>
<keyword evidence="2" id="KW-0802">TPR repeat</keyword>
<dbReference type="AlphaFoldDB" id="A0A830HCA3"/>
<protein>
    <recommendedName>
        <fullName evidence="4">Cns1/TTC4 wheel domain-containing protein</fullName>
    </recommendedName>
</protein>
<dbReference type="GO" id="GO:0005829">
    <property type="term" value="C:cytosol"/>
    <property type="evidence" value="ECO:0007669"/>
    <property type="project" value="TreeGrafter"/>
</dbReference>
<dbReference type="PANTHER" id="PTHR46035">
    <property type="entry name" value="TETRATRICOPEPTIDE REPEAT PROTEIN 4"/>
    <property type="match status" value="1"/>
</dbReference>
<dbReference type="GO" id="GO:0005634">
    <property type="term" value="C:nucleus"/>
    <property type="evidence" value="ECO:0007669"/>
    <property type="project" value="TreeGrafter"/>
</dbReference>
<dbReference type="GO" id="GO:0051879">
    <property type="term" value="F:Hsp90 protein binding"/>
    <property type="evidence" value="ECO:0007669"/>
    <property type="project" value="InterPro"/>
</dbReference>
<evidence type="ECO:0000313" key="6">
    <source>
        <dbReference type="Proteomes" id="UP000660262"/>
    </source>
</evidence>
<sequence length="439" mass="47549">MPSSSSSSSSEESVPQQQQQQQQQQSQDEPSAAGSSKKYKGADGTLYSSENNDLPALFWEDAIPDDPNHPDLVAMQEIMYGESTPSERAEAFKIQGNEAFKFGPGNHYYFREAIKCYTQALSVPELTHEDDALKATCLSNRAECHLRLGNNGHALSDAQAACILQPNDAPKAYLRAAKAARALEKFEKAAVVARCGAEKCRAAKQDAFADQLDAIAQKADEEFTRHKYRKELSEAASSERGSGAKMLAQTALAKGVDVGPFAYEMPEGCQPAFAIDDDAGVDDEGLPRLAWPTLLLYGESMQKDVLSSVPETAVISDLLDEVFAAPPDWDDACVYLRERVEVYYETSLHPARDRLDLDGVTAEITKRALEPYGHLDPPAGSSSGELSSGSFVLIDESLTIGEVVKLPGHVVPGVLVLHVCARGTGFREHMLSGAFRSAS</sequence>
<keyword evidence="6" id="KW-1185">Reference proteome</keyword>
<evidence type="ECO:0000256" key="3">
    <source>
        <dbReference type="SAM" id="MobiDB-lite"/>
    </source>
</evidence>
<dbReference type="SUPFAM" id="SSF48452">
    <property type="entry name" value="TPR-like"/>
    <property type="match status" value="1"/>
</dbReference>
<dbReference type="GO" id="GO:0006457">
    <property type="term" value="P:protein folding"/>
    <property type="evidence" value="ECO:0007669"/>
    <property type="project" value="TreeGrafter"/>
</dbReference>
<dbReference type="EMBL" id="BNJQ01000009">
    <property type="protein sequence ID" value="GHP04996.1"/>
    <property type="molecule type" value="Genomic_DNA"/>
</dbReference>
<dbReference type="Proteomes" id="UP000660262">
    <property type="component" value="Unassembled WGS sequence"/>
</dbReference>
<keyword evidence="1" id="KW-0677">Repeat</keyword>
<dbReference type="InterPro" id="IPR044059">
    <property type="entry name" value="Csn1/TTC4_wheel"/>
</dbReference>
<feature type="region of interest" description="Disordered" evidence="3">
    <location>
        <begin position="1"/>
        <end position="47"/>
    </location>
</feature>
<feature type="compositionally biased region" description="Low complexity" evidence="3">
    <location>
        <begin position="1"/>
        <end position="31"/>
    </location>
</feature>
<gene>
    <name evidence="5" type="ORF">PPROV_000374800</name>
</gene>
<organism evidence="5 6">
    <name type="scientific">Pycnococcus provasolii</name>
    <dbReference type="NCBI Taxonomy" id="41880"/>
    <lineage>
        <taxon>Eukaryota</taxon>
        <taxon>Viridiplantae</taxon>
        <taxon>Chlorophyta</taxon>
        <taxon>Pseudoscourfieldiophyceae</taxon>
        <taxon>Pseudoscourfieldiales</taxon>
        <taxon>Pycnococcaceae</taxon>
        <taxon>Pycnococcus</taxon>
    </lineage>
</organism>
<dbReference type="PANTHER" id="PTHR46035:SF1">
    <property type="entry name" value="TETRATRICOPEPTIDE REPEAT PROTEIN 4"/>
    <property type="match status" value="1"/>
</dbReference>
<evidence type="ECO:0000259" key="4">
    <source>
        <dbReference type="Pfam" id="PF18972"/>
    </source>
</evidence>
<dbReference type="GO" id="GO:0030544">
    <property type="term" value="F:Hsp70 protein binding"/>
    <property type="evidence" value="ECO:0007669"/>
    <property type="project" value="TreeGrafter"/>
</dbReference>
<feature type="domain" description="Cns1/TTC4 wheel" evidence="4">
    <location>
        <begin position="288"/>
        <end position="347"/>
    </location>
</feature>
<evidence type="ECO:0000313" key="5">
    <source>
        <dbReference type="EMBL" id="GHP04996.1"/>
    </source>
</evidence>
<accession>A0A830HCA3</accession>
<dbReference type="Pfam" id="PF18972">
    <property type="entry name" value="Wheel"/>
    <property type="match status" value="1"/>
</dbReference>
<dbReference type="Gene3D" id="1.25.40.10">
    <property type="entry name" value="Tetratricopeptide repeat domain"/>
    <property type="match status" value="1"/>
</dbReference>
<comment type="caution">
    <text evidence="5">The sequence shown here is derived from an EMBL/GenBank/DDBJ whole genome shotgun (WGS) entry which is preliminary data.</text>
</comment>
<evidence type="ECO:0000256" key="2">
    <source>
        <dbReference type="ARBA" id="ARBA00022803"/>
    </source>
</evidence>
<reference evidence="5" key="1">
    <citation type="submission" date="2020-10" db="EMBL/GenBank/DDBJ databases">
        <title>Unveiling of a novel bifunctional photoreceptor, Dualchrome1, isolated from a cosmopolitan green alga.</title>
        <authorList>
            <person name="Suzuki S."/>
            <person name="Kawachi M."/>
        </authorList>
    </citation>
    <scope>NUCLEOTIDE SEQUENCE</scope>
    <source>
        <strain evidence="5">NIES 2893</strain>
    </source>
</reference>
<name>A0A830HCA3_9CHLO</name>